<dbReference type="RefSeq" id="XP_005852178.1">
    <property type="nucleotide sequence ID" value="XM_005852116.1"/>
</dbReference>
<name>E1Z2Y6_CHLVA</name>
<comment type="pathway">
    <text evidence="1">Protein modification; protein ubiquitination.</text>
</comment>
<dbReference type="InterPro" id="IPR000210">
    <property type="entry name" value="BTB/POZ_dom"/>
</dbReference>
<reference evidence="4 5" key="1">
    <citation type="journal article" date="2010" name="Plant Cell">
        <title>The Chlorella variabilis NC64A genome reveals adaptation to photosymbiosis, coevolution with viruses, and cryptic sex.</title>
        <authorList>
            <person name="Blanc G."/>
            <person name="Duncan G."/>
            <person name="Agarkova I."/>
            <person name="Borodovsky M."/>
            <person name="Gurnon J."/>
            <person name="Kuo A."/>
            <person name="Lindquist E."/>
            <person name="Lucas S."/>
            <person name="Pangilinan J."/>
            <person name="Polle J."/>
            <person name="Salamov A."/>
            <person name="Terry A."/>
            <person name="Yamada T."/>
            <person name="Dunigan D.D."/>
            <person name="Grigoriev I.V."/>
            <person name="Claverie J.M."/>
            <person name="Van Etten J.L."/>
        </authorList>
    </citation>
    <scope>NUCLEOTIDE SEQUENCE [LARGE SCALE GENOMIC DNA]</scope>
    <source>
        <strain evidence="4 5">NC64A</strain>
    </source>
</reference>
<evidence type="ECO:0000259" key="3">
    <source>
        <dbReference type="SMART" id="SM00225"/>
    </source>
</evidence>
<dbReference type="SUPFAM" id="SSF54695">
    <property type="entry name" value="POZ domain"/>
    <property type="match status" value="1"/>
</dbReference>
<evidence type="ECO:0000256" key="2">
    <source>
        <dbReference type="SAM" id="MobiDB-lite"/>
    </source>
</evidence>
<keyword evidence="5" id="KW-1185">Reference proteome</keyword>
<proteinExistence type="predicted"/>
<protein>
    <recommendedName>
        <fullName evidence="3">BTB domain-containing protein</fullName>
    </recommendedName>
</protein>
<dbReference type="InParanoid" id="E1Z2Y6"/>
<gene>
    <name evidence="4" type="ORF">CHLNCDRAFT_133370</name>
</gene>
<evidence type="ECO:0000256" key="1">
    <source>
        <dbReference type="ARBA" id="ARBA00004906"/>
    </source>
</evidence>
<feature type="domain" description="BTB" evidence="3">
    <location>
        <begin position="19"/>
        <end position="160"/>
    </location>
</feature>
<feature type="region of interest" description="Disordered" evidence="2">
    <location>
        <begin position="56"/>
        <end position="83"/>
    </location>
</feature>
<evidence type="ECO:0000313" key="4">
    <source>
        <dbReference type="EMBL" id="EFN60076.1"/>
    </source>
</evidence>
<dbReference type="GeneID" id="17359082"/>
<dbReference type="AlphaFoldDB" id="E1Z2Y6"/>
<dbReference type="SMART" id="SM00225">
    <property type="entry name" value="BTB"/>
    <property type="match status" value="1"/>
</dbReference>
<sequence length="252" mass="27578">MVTALPHFRGKSKTFIKRADVILEVEGVGFLAHTDVLLMQCGTVFEGLCREFLQEGADGEAGPSNGGRKRQRGTGTSARAQLPTLVLSSKQPGTRATARSKAPGPSIITPKSFQLFLNHLYDWDAEIASEEDAIDLLAVADFFGADALKIACDQTLSKMAVYRQPGPFYSRGAPPKVEHVELASRYRLPQLMAKVATSLAAWMHHQDKIQAMDSTVRDVMLGRLCEFCSLLPESDFATAVAEDLISKKWHQG</sequence>
<evidence type="ECO:0000313" key="5">
    <source>
        <dbReference type="Proteomes" id="UP000008141"/>
    </source>
</evidence>
<dbReference type="InterPro" id="IPR011333">
    <property type="entry name" value="SKP1/BTB/POZ_sf"/>
</dbReference>
<accession>E1Z2Y6</accession>
<dbReference type="EMBL" id="GL433835">
    <property type="protein sequence ID" value="EFN60076.1"/>
    <property type="molecule type" value="Genomic_DNA"/>
</dbReference>
<dbReference type="Pfam" id="PF00651">
    <property type="entry name" value="BTB"/>
    <property type="match status" value="1"/>
</dbReference>
<organism evidence="5">
    <name type="scientific">Chlorella variabilis</name>
    <name type="common">Green alga</name>
    <dbReference type="NCBI Taxonomy" id="554065"/>
    <lineage>
        <taxon>Eukaryota</taxon>
        <taxon>Viridiplantae</taxon>
        <taxon>Chlorophyta</taxon>
        <taxon>core chlorophytes</taxon>
        <taxon>Trebouxiophyceae</taxon>
        <taxon>Chlorellales</taxon>
        <taxon>Chlorellaceae</taxon>
        <taxon>Chlorella clade</taxon>
        <taxon>Chlorella</taxon>
    </lineage>
</organism>
<dbReference type="Proteomes" id="UP000008141">
    <property type="component" value="Unassembled WGS sequence"/>
</dbReference>
<dbReference type="Gene3D" id="3.30.710.10">
    <property type="entry name" value="Potassium Channel Kv1.1, Chain A"/>
    <property type="match status" value="1"/>
</dbReference>
<dbReference type="KEGG" id="cvr:CHLNCDRAFT_133370"/>